<gene>
    <name evidence="2" type="ORF">INQ42_11810</name>
</gene>
<evidence type="ECO:0000313" key="3">
    <source>
        <dbReference type="Proteomes" id="UP000593932"/>
    </source>
</evidence>
<feature type="transmembrane region" description="Helical" evidence="1">
    <location>
        <begin position="45"/>
        <end position="68"/>
    </location>
</feature>
<sequence>MTDPANRPLPAHRLAPRLHAALCHALAVGITLLIVLPAARGSHELIGWLPLWLLGMPLSALAVLHWLARRQAAAPALRRGARAGTQAWPAAHLRASATLPLRPARGGARRRIAEAA</sequence>
<keyword evidence="1" id="KW-0812">Transmembrane</keyword>
<keyword evidence="1" id="KW-0472">Membrane</keyword>
<reference evidence="2 3" key="1">
    <citation type="submission" date="2020-10" db="EMBL/GenBank/DDBJ databases">
        <title>complete genome sequencing of Lysobacter sp. H23M41.</title>
        <authorList>
            <person name="Bae J.-W."/>
            <person name="Lee S.-Y."/>
        </authorList>
    </citation>
    <scope>NUCLEOTIDE SEQUENCE [LARGE SCALE GENOMIC DNA]</scope>
    <source>
        <strain evidence="2 3">H23M41</strain>
    </source>
</reference>
<keyword evidence="3" id="KW-1185">Reference proteome</keyword>
<keyword evidence="1" id="KW-1133">Transmembrane helix</keyword>
<organism evidence="2 3">
    <name type="scientific">Novilysobacter avium</name>
    <dbReference type="NCBI Taxonomy" id="2781023"/>
    <lineage>
        <taxon>Bacteria</taxon>
        <taxon>Pseudomonadati</taxon>
        <taxon>Pseudomonadota</taxon>
        <taxon>Gammaproteobacteria</taxon>
        <taxon>Lysobacterales</taxon>
        <taxon>Lysobacteraceae</taxon>
        <taxon>Novilysobacter</taxon>
    </lineage>
</organism>
<feature type="transmembrane region" description="Helical" evidence="1">
    <location>
        <begin position="21"/>
        <end position="39"/>
    </location>
</feature>
<evidence type="ECO:0008006" key="4">
    <source>
        <dbReference type="Google" id="ProtNLM"/>
    </source>
</evidence>
<evidence type="ECO:0000313" key="2">
    <source>
        <dbReference type="EMBL" id="QOW21892.1"/>
    </source>
</evidence>
<dbReference type="EMBL" id="CP063657">
    <property type="protein sequence ID" value="QOW21892.1"/>
    <property type="molecule type" value="Genomic_DNA"/>
</dbReference>
<name>A0A7S6UKC6_9GAMM</name>
<dbReference type="RefSeq" id="WP_194034445.1">
    <property type="nucleotide sequence ID" value="NZ_CP063657.1"/>
</dbReference>
<accession>A0A7S6UKC6</accession>
<dbReference type="Proteomes" id="UP000593932">
    <property type="component" value="Chromosome"/>
</dbReference>
<proteinExistence type="predicted"/>
<evidence type="ECO:0000256" key="1">
    <source>
        <dbReference type="SAM" id="Phobius"/>
    </source>
</evidence>
<protein>
    <recommendedName>
        <fullName evidence="4">Transmembrane protein</fullName>
    </recommendedName>
</protein>